<gene>
    <name evidence="1" type="ORF">BZG02_02640</name>
</gene>
<dbReference type="AlphaFoldDB" id="A0A2N3I6J4"/>
<keyword evidence="2" id="KW-1185">Reference proteome</keyword>
<dbReference type="OrthoDB" id="1432813at2"/>
<evidence type="ECO:0000313" key="2">
    <source>
        <dbReference type="Proteomes" id="UP000233535"/>
    </source>
</evidence>
<reference evidence="1 2" key="1">
    <citation type="journal article" date="2017" name="Front. Microbiol.">
        <title>Labilibaculum manganireducens gen. nov., sp. nov. and Labilibaculum filiforme sp. nov., Novel Bacteroidetes Isolated from Subsurface Sediments of the Baltic Sea.</title>
        <authorList>
            <person name="Vandieken V."/>
            <person name="Marshall I.P."/>
            <person name="Niemann H."/>
            <person name="Engelen B."/>
            <person name="Cypionka H."/>
        </authorList>
    </citation>
    <scope>NUCLEOTIDE SEQUENCE [LARGE SCALE GENOMIC DNA]</scope>
    <source>
        <strain evidence="1 2">59.16B</strain>
    </source>
</reference>
<dbReference type="RefSeq" id="WP_101259854.1">
    <property type="nucleotide sequence ID" value="NZ_MVDD01000001.1"/>
</dbReference>
<dbReference type="EMBL" id="MVDD01000001">
    <property type="protein sequence ID" value="PKQ65919.1"/>
    <property type="molecule type" value="Genomic_DNA"/>
</dbReference>
<name>A0A2N3I6J4_9BACT</name>
<organism evidence="1 2">
    <name type="scientific">Labilibaculum filiforme</name>
    <dbReference type="NCBI Taxonomy" id="1940526"/>
    <lineage>
        <taxon>Bacteria</taxon>
        <taxon>Pseudomonadati</taxon>
        <taxon>Bacteroidota</taxon>
        <taxon>Bacteroidia</taxon>
        <taxon>Marinilabiliales</taxon>
        <taxon>Marinifilaceae</taxon>
        <taxon>Labilibaculum</taxon>
    </lineage>
</organism>
<evidence type="ECO:0000313" key="1">
    <source>
        <dbReference type="EMBL" id="PKQ65919.1"/>
    </source>
</evidence>
<dbReference type="Proteomes" id="UP000233535">
    <property type="component" value="Unassembled WGS sequence"/>
</dbReference>
<comment type="caution">
    <text evidence="1">The sequence shown here is derived from an EMBL/GenBank/DDBJ whole genome shotgun (WGS) entry which is preliminary data.</text>
</comment>
<sequence length="234" mass="27326">MTQSRSYYGSDANFINFASQRIKLIEEKHADFIGFSPIFTSEGFAELKTIYDEACNITSDNAYIDIQAKATENVKLDLDACCKFYQRCKFDIQMAFPNDKKMWDQFGFNDYEEARKSGKYMYMFLTDLHMVSTRNTAALQKIGWTEESFSQILTLRDKLKADMILQSDCIMDRSRATENRTNKLNSLYEKMAVYFKAARILYDSNEETLKWFKFPAQSSSKNESETEEEVLEQL</sequence>
<accession>A0A2N3I6J4</accession>
<protein>
    <submittedName>
        <fullName evidence="1">Uncharacterized protein</fullName>
    </submittedName>
</protein>
<proteinExistence type="predicted"/>